<name>A0A1M3KYS5_9BACT</name>
<reference evidence="1 2" key="1">
    <citation type="submission" date="2016-09" db="EMBL/GenBank/DDBJ databases">
        <title>Genome-resolved meta-omics ties microbial dynamics to process performance in biotechnology for thiocyanate degradation.</title>
        <authorList>
            <person name="Kantor R.S."/>
            <person name="Huddy R.J."/>
            <person name="Iyer R."/>
            <person name="Thomas B.C."/>
            <person name="Brown C.T."/>
            <person name="Anantharaman K."/>
            <person name="Tringe S."/>
            <person name="Hettich R.L."/>
            <person name="Harrison S.T."/>
            <person name="Banfield J.F."/>
        </authorList>
    </citation>
    <scope>NUCLEOTIDE SEQUENCE [LARGE SCALE GENOMIC DNA]</scope>
    <source>
        <strain evidence="1">59-99</strain>
    </source>
</reference>
<dbReference type="STRING" id="1895771.BGO89_06615"/>
<proteinExistence type="predicted"/>
<protein>
    <submittedName>
        <fullName evidence="1">Uncharacterized protein</fullName>
    </submittedName>
</protein>
<evidence type="ECO:0000313" key="2">
    <source>
        <dbReference type="Proteomes" id="UP000184233"/>
    </source>
</evidence>
<dbReference type="Proteomes" id="UP000184233">
    <property type="component" value="Unassembled WGS sequence"/>
</dbReference>
<evidence type="ECO:0000313" key="1">
    <source>
        <dbReference type="EMBL" id="OJX57639.1"/>
    </source>
</evidence>
<organism evidence="1 2">
    <name type="scientific">Candidatus Kapaibacterium thiocyanatum</name>
    <dbReference type="NCBI Taxonomy" id="1895771"/>
    <lineage>
        <taxon>Bacteria</taxon>
        <taxon>Pseudomonadati</taxon>
        <taxon>Candidatus Kapaibacteriota</taxon>
        <taxon>Candidatus Kapaibacteriia</taxon>
        <taxon>Candidatus Kapaibacteriales</taxon>
        <taxon>Candidatus Kapaibacteriaceae</taxon>
        <taxon>Candidatus Kapaibacterium</taxon>
    </lineage>
</organism>
<sequence length="111" mass="12355">MATSKSTRKIAPQGTAADPDMTISQCLSMLTDTQRMLADVQLKLLSSTERAEVAQQILSENQRIIIESHRLTTTHVVGVTDKQDEIISNQHTIITNQNTIVNFLKQILHGE</sequence>
<dbReference type="EMBL" id="MKVH01000021">
    <property type="protein sequence ID" value="OJX57639.1"/>
    <property type="molecule type" value="Genomic_DNA"/>
</dbReference>
<comment type="caution">
    <text evidence="1">The sequence shown here is derived from an EMBL/GenBank/DDBJ whole genome shotgun (WGS) entry which is preliminary data.</text>
</comment>
<accession>A0A1M3KYS5</accession>
<gene>
    <name evidence="1" type="ORF">BGO89_06615</name>
</gene>
<dbReference type="AlphaFoldDB" id="A0A1M3KYS5"/>